<dbReference type="RefSeq" id="WP_114695559.1">
    <property type="nucleotide sequence ID" value="NZ_QQOH01000002.1"/>
</dbReference>
<dbReference type="FunFam" id="1.10.10.10:FF:000001">
    <property type="entry name" value="LysR family transcriptional regulator"/>
    <property type="match status" value="1"/>
</dbReference>
<comment type="caution">
    <text evidence="6">The sequence shown here is derived from an EMBL/GenBank/DDBJ whole genome shotgun (WGS) entry which is preliminary data.</text>
</comment>
<dbReference type="GO" id="GO:0000976">
    <property type="term" value="F:transcription cis-regulatory region binding"/>
    <property type="evidence" value="ECO:0007669"/>
    <property type="project" value="TreeGrafter"/>
</dbReference>
<dbReference type="InterPro" id="IPR036390">
    <property type="entry name" value="WH_DNA-bd_sf"/>
</dbReference>
<dbReference type="PANTHER" id="PTHR30126:SF40">
    <property type="entry name" value="HTH-TYPE TRANSCRIPTIONAL REGULATOR GLTR"/>
    <property type="match status" value="1"/>
</dbReference>
<reference evidence="6 7" key="1">
    <citation type="submission" date="2018-07" db="EMBL/GenBank/DDBJ databases">
        <title>Motiliproteus coralliicola sp. nov., a bacterium isolated from Coral.</title>
        <authorList>
            <person name="Wang G."/>
        </authorList>
    </citation>
    <scope>NUCLEOTIDE SEQUENCE [LARGE SCALE GENOMIC DNA]</scope>
    <source>
        <strain evidence="6 7">C34</strain>
    </source>
</reference>
<organism evidence="6 7">
    <name type="scientific">Motiliproteus coralliicola</name>
    <dbReference type="NCBI Taxonomy" id="2283196"/>
    <lineage>
        <taxon>Bacteria</taxon>
        <taxon>Pseudomonadati</taxon>
        <taxon>Pseudomonadota</taxon>
        <taxon>Gammaproteobacteria</taxon>
        <taxon>Oceanospirillales</taxon>
        <taxon>Oceanospirillaceae</taxon>
        <taxon>Motiliproteus</taxon>
    </lineage>
</organism>
<evidence type="ECO:0000256" key="2">
    <source>
        <dbReference type="ARBA" id="ARBA00023015"/>
    </source>
</evidence>
<dbReference type="Gene3D" id="3.40.190.10">
    <property type="entry name" value="Periplasmic binding protein-like II"/>
    <property type="match status" value="2"/>
</dbReference>
<dbReference type="OrthoDB" id="464481at2"/>
<dbReference type="InterPro" id="IPR036388">
    <property type="entry name" value="WH-like_DNA-bd_sf"/>
</dbReference>
<dbReference type="InterPro" id="IPR005119">
    <property type="entry name" value="LysR_subst-bd"/>
</dbReference>
<dbReference type="Proteomes" id="UP000253769">
    <property type="component" value="Unassembled WGS sequence"/>
</dbReference>
<evidence type="ECO:0000256" key="3">
    <source>
        <dbReference type="ARBA" id="ARBA00023125"/>
    </source>
</evidence>
<evidence type="ECO:0000256" key="1">
    <source>
        <dbReference type="ARBA" id="ARBA00009437"/>
    </source>
</evidence>
<keyword evidence="4" id="KW-0804">Transcription</keyword>
<dbReference type="SUPFAM" id="SSF46785">
    <property type="entry name" value="Winged helix' DNA-binding domain"/>
    <property type="match status" value="1"/>
</dbReference>
<name>A0A369WTU8_9GAMM</name>
<accession>A0A369WTU8</accession>
<evidence type="ECO:0000313" key="7">
    <source>
        <dbReference type="Proteomes" id="UP000253769"/>
    </source>
</evidence>
<feature type="domain" description="HTH lysR-type" evidence="5">
    <location>
        <begin position="1"/>
        <end position="58"/>
    </location>
</feature>
<keyword evidence="3" id="KW-0238">DNA-binding</keyword>
<evidence type="ECO:0000313" key="6">
    <source>
        <dbReference type="EMBL" id="RDE22925.1"/>
    </source>
</evidence>
<dbReference type="Gene3D" id="1.10.10.10">
    <property type="entry name" value="Winged helix-like DNA-binding domain superfamily/Winged helix DNA-binding domain"/>
    <property type="match status" value="1"/>
</dbReference>
<dbReference type="SUPFAM" id="SSF53850">
    <property type="entry name" value="Periplasmic binding protein-like II"/>
    <property type="match status" value="1"/>
</dbReference>
<evidence type="ECO:0000259" key="5">
    <source>
        <dbReference type="PROSITE" id="PS50931"/>
    </source>
</evidence>
<sequence length="284" mass="31023">MELQALRTFLAVVDEGGVQAASKALHTVQSNVTSRIKRLEQELDTELFYRQGRGLALSPSGKELVKHARQLLQLENAASMAVRQVGEQTGELRIGTMETFASFRLPGALKQLRQKHPGVQLRIESETSAALLDRLLAHKIDCAFVGGAVDHPELLATQVLIEELVLVHGKGIRTEEPALILFREGCVYRDRALTWQRQSGFAGGRVMELGTLDGIIGCVSIGLGSTLMPRWVVEQSRYSDELVVEPIESSIARVPTMMVRHRLGSALGALETLQQVVAAQANAA</sequence>
<keyword evidence="7" id="KW-1185">Reference proteome</keyword>
<comment type="similarity">
    <text evidence="1">Belongs to the LysR transcriptional regulatory family.</text>
</comment>
<dbReference type="AlphaFoldDB" id="A0A369WTU8"/>
<dbReference type="PROSITE" id="PS50931">
    <property type="entry name" value="HTH_LYSR"/>
    <property type="match status" value="1"/>
</dbReference>
<dbReference type="Pfam" id="PF03466">
    <property type="entry name" value="LysR_substrate"/>
    <property type="match status" value="1"/>
</dbReference>
<proteinExistence type="inferred from homology"/>
<keyword evidence="2" id="KW-0805">Transcription regulation</keyword>
<dbReference type="GO" id="GO:0003700">
    <property type="term" value="F:DNA-binding transcription factor activity"/>
    <property type="evidence" value="ECO:0007669"/>
    <property type="project" value="InterPro"/>
</dbReference>
<gene>
    <name evidence="6" type="ORF">DV711_10250</name>
</gene>
<evidence type="ECO:0000256" key="4">
    <source>
        <dbReference type="ARBA" id="ARBA00023163"/>
    </source>
</evidence>
<dbReference type="EMBL" id="QQOH01000002">
    <property type="protein sequence ID" value="RDE22925.1"/>
    <property type="molecule type" value="Genomic_DNA"/>
</dbReference>
<protein>
    <submittedName>
        <fullName evidence="6">LysR family transcriptional regulator</fullName>
    </submittedName>
</protein>
<dbReference type="InterPro" id="IPR000847">
    <property type="entry name" value="LysR_HTH_N"/>
</dbReference>
<dbReference type="PANTHER" id="PTHR30126">
    <property type="entry name" value="HTH-TYPE TRANSCRIPTIONAL REGULATOR"/>
    <property type="match status" value="1"/>
</dbReference>
<dbReference type="Pfam" id="PF00126">
    <property type="entry name" value="HTH_1"/>
    <property type="match status" value="1"/>
</dbReference>